<dbReference type="Proteomes" id="UP000566985">
    <property type="component" value="Unassembled WGS sequence"/>
</dbReference>
<evidence type="ECO:0000313" key="1">
    <source>
        <dbReference type="EMBL" id="NUY99063.1"/>
    </source>
</evidence>
<organism evidence="1 2">
    <name type="scientific">Pantoea brenneri</name>
    <dbReference type="NCBI Taxonomy" id="472694"/>
    <lineage>
        <taxon>Bacteria</taxon>
        <taxon>Pseudomonadati</taxon>
        <taxon>Pseudomonadota</taxon>
        <taxon>Gammaproteobacteria</taxon>
        <taxon>Enterobacterales</taxon>
        <taxon>Erwiniaceae</taxon>
        <taxon>Pantoea</taxon>
    </lineage>
</organism>
<dbReference type="GeneID" id="57347808"/>
<protein>
    <submittedName>
        <fullName evidence="1">Uncharacterized protein</fullName>
    </submittedName>
</protein>
<comment type="caution">
    <text evidence="1">The sequence shown here is derived from an EMBL/GenBank/DDBJ whole genome shotgun (WGS) entry which is preliminary data.</text>
</comment>
<dbReference type="AlphaFoldDB" id="A0A7Y6TUC9"/>
<accession>A0A7Y6TUC9</accession>
<proteinExistence type="predicted"/>
<evidence type="ECO:0000313" key="2">
    <source>
        <dbReference type="Proteomes" id="UP000566985"/>
    </source>
</evidence>
<dbReference type="RefSeq" id="WP_164092228.1">
    <property type="nucleotide sequence ID" value="NZ_JABWPE010000041.1"/>
</dbReference>
<dbReference type="EMBL" id="JABWPM010000041">
    <property type="protein sequence ID" value="NUY99063.1"/>
    <property type="molecule type" value="Genomic_DNA"/>
</dbReference>
<reference evidence="1 2" key="1">
    <citation type="submission" date="2020-05" db="EMBL/GenBank/DDBJ databases">
        <title>Whole Genome Sequences of Enterobacteriales Associated with the International Space Station.</title>
        <authorList>
            <person name="Bharadwaj A."/>
            <person name="Daudu R."/>
            <person name="Singh N."/>
            <person name="Wood J."/>
            <person name="Debieu M."/>
            <person name="Mason C."/>
            <person name="Wang C."/>
            <person name="Venkateswaran K."/>
        </authorList>
    </citation>
    <scope>NUCLEOTIDE SEQUENCE [LARGE SCALE GENOMIC DNA]</scope>
    <source>
        <strain evidence="1 2">IF5SW-B1</strain>
    </source>
</reference>
<name>A0A7Y6TUC9_9GAMM</name>
<sequence length="199" mass="23645">MIFKELKGLNLDKDEVLYFKEFINMLYKYELISYDRIEHEDFIKNNKGYIESVKAARIKRNDRFIYRAYLNDMYYELRRLNEKIGFSYKHKVADLIKEYESLNGTSRTDKERVYVFIADTENNFKKMIGLQCSETKGDSNKKVVAVYKLKPGSQNGEFLDLTGDGFEIERLYFKALNVYKRPVAYLKVLSEGFNVFDKN</sequence>
<gene>
    <name evidence="1" type="ORF">HU668_21735</name>
</gene>